<keyword evidence="3 6" id="KW-0805">Transcription regulation</keyword>
<dbReference type="InterPro" id="IPR006458">
    <property type="entry name" value="Ovate_C"/>
</dbReference>
<dbReference type="GO" id="GO:0005634">
    <property type="term" value="C:nucleus"/>
    <property type="evidence" value="ECO:0007669"/>
    <property type="project" value="UniProtKB-SubCell"/>
</dbReference>
<evidence type="ECO:0000256" key="1">
    <source>
        <dbReference type="ARBA" id="ARBA00004123"/>
    </source>
</evidence>
<comment type="subcellular location">
    <subcellularLocation>
        <location evidence="1 6">Nucleus</location>
    </subcellularLocation>
</comment>
<evidence type="ECO:0000313" key="10">
    <source>
        <dbReference type="Proteomes" id="UP001420932"/>
    </source>
</evidence>
<keyword evidence="10" id="KW-1185">Reference proteome</keyword>
<evidence type="ECO:0000256" key="7">
    <source>
        <dbReference type="SAM" id="MobiDB-lite"/>
    </source>
</evidence>
<evidence type="ECO:0000256" key="5">
    <source>
        <dbReference type="ARBA" id="ARBA00023242"/>
    </source>
</evidence>
<dbReference type="InterPro" id="IPR038933">
    <property type="entry name" value="Ovate"/>
</dbReference>
<dbReference type="PROSITE" id="PS51754">
    <property type="entry name" value="OVATE"/>
    <property type="match status" value="1"/>
</dbReference>
<feature type="region of interest" description="Disordered" evidence="7">
    <location>
        <begin position="140"/>
        <end position="159"/>
    </location>
</feature>
<dbReference type="Pfam" id="PF04844">
    <property type="entry name" value="Ovate"/>
    <property type="match status" value="1"/>
</dbReference>
<protein>
    <recommendedName>
        <fullName evidence="6">Transcription repressor</fullName>
    </recommendedName>
    <alternativeName>
        <fullName evidence="6">Ovate family protein</fullName>
    </alternativeName>
</protein>
<sequence>MGKAIKAVQEALINLGVTGRKSMTWVCVQQAKTNSFREAALCNSFNSLYYSFTSSSSSKGEELERVIISAADDDDEGGDQSFSSTTSMNVTSSPLWTTTESPYDDSSQITETSELATKSSISSKRFFFSPCTTKSIMGEEEEEAAAHDDDDDDDDDDDEVESRRMKLTSMMSHDGVTMAVASENPYQDFKESMEEMVRGHEIKSWNGLQELLHCYLSLNDRTNHQTILLAFVDLLINLVASRSQRTSRPCTSISPPAESGH</sequence>
<evidence type="ECO:0000256" key="6">
    <source>
        <dbReference type="RuleBase" id="RU367028"/>
    </source>
</evidence>
<feature type="compositionally biased region" description="Polar residues" evidence="7">
    <location>
        <begin position="80"/>
        <end position="115"/>
    </location>
</feature>
<evidence type="ECO:0000313" key="9">
    <source>
        <dbReference type="EMBL" id="KAK9122457.1"/>
    </source>
</evidence>
<name>A0AAP0IV68_9MAGN</name>
<comment type="caution">
    <text evidence="9">The sequence shown here is derived from an EMBL/GenBank/DDBJ whole genome shotgun (WGS) entry which is preliminary data.</text>
</comment>
<proteinExistence type="predicted"/>
<dbReference type="EMBL" id="JBBNAF010000008">
    <property type="protein sequence ID" value="KAK9122457.1"/>
    <property type="molecule type" value="Genomic_DNA"/>
</dbReference>
<gene>
    <name evidence="9" type="ORF">Syun_020074</name>
</gene>
<comment type="function">
    <text evidence="6">Transcriptional repressor that regulates multiple aspects of plant growth and development.</text>
</comment>
<dbReference type="AlphaFoldDB" id="A0AAP0IV68"/>
<feature type="domain" description="OVATE" evidence="8">
    <location>
        <begin position="176"/>
        <end position="237"/>
    </location>
</feature>
<organism evidence="9 10">
    <name type="scientific">Stephania yunnanensis</name>
    <dbReference type="NCBI Taxonomy" id="152371"/>
    <lineage>
        <taxon>Eukaryota</taxon>
        <taxon>Viridiplantae</taxon>
        <taxon>Streptophyta</taxon>
        <taxon>Embryophyta</taxon>
        <taxon>Tracheophyta</taxon>
        <taxon>Spermatophyta</taxon>
        <taxon>Magnoliopsida</taxon>
        <taxon>Ranunculales</taxon>
        <taxon>Menispermaceae</taxon>
        <taxon>Menispermoideae</taxon>
        <taxon>Cissampelideae</taxon>
        <taxon>Stephania</taxon>
    </lineage>
</organism>
<feature type="region of interest" description="Disordered" evidence="7">
    <location>
        <begin position="72"/>
        <end position="115"/>
    </location>
</feature>
<dbReference type="PANTHER" id="PTHR33057">
    <property type="entry name" value="TRANSCRIPTION REPRESSOR OFP7-RELATED"/>
    <property type="match status" value="1"/>
</dbReference>
<keyword evidence="2 6" id="KW-0678">Repressor</keyword>
<keyword evidence="4 6" id="KW-0804">Transcription</keyword>
<keyword evidence="5 6" id="KW-0539">Nucleus</keyword>
<dbReference type="Proteomes" id="UP001420932">
    <property type="component" value="Unassembled WGS sequence"/>
</dbReference>
<dbReference type="NCBIfam" id="TIGR01568">
    <property type="entry name" value="A_thal_3678"/>
    <property type="match status" value="1"/>
</dbReference>
<evidence type="ECO:0000259" key="8">
    <source>
        <dbReference type="PROSITE" id="PS51754"/>
    </source>
</evidence>
<evidence type="ECO:0000256" key="3">
    <source>
        <dbReference type="ARBA" id="ARBA00023015"/>
    </source>
</evidence>
<dbReference type="GO" id="GO:0045892">
    <property type="term" value="P:negative regulation of DNA-templated transcription"/>
    <property type="evidence" value="ECO:0007669"/>
    <property type="project" value="UniProtKB-UniRule"/>
</dbReference>
<accession>A0AAP0IV68</accession>
<evidence type="ECO:0000256" key="2">
    <source>
        <dbReference type="ARBA" id="ARBA00022491"/>
    </source>
</evidence>
<dbReference type="PANTHER" id="PTHR33057:SF218">
    <property type="entry name" value="TRANSCRIPTION REPRESSOR"/>
    <property type="match status" value="1"/>
</dbReference>
<reference evidence="9 10" key="1">
    <citation type="submission" date="2024-01" db="EMBL/GenBank/DDBJ databases">
        <title>Genome assemblies of Stephania.</title>
        <authorList>
            <person name="Yang L."/>
        </authorList>
    </citation>
    <scope>NUCLEOTIDE SEQUENCE [LARGE SCALE GENOMIC DNA]</scope>
    <source>
        <strain evidence="9">YNDBR</strain>
        <tissue evidence="9">Leaf</tissue>
    </source>
</reference>
<evidence type="ECO:0000256" key="4">
    <source>
        <dbReference type="ARBA" id="ARBA00023163"/>
    </source>
</evidence>